<keyword evidence="4" id="KW-1133">Transmembrane helix</keyword>
<accession>A0AA48GXE0</accession>
<dbReference type="RefSeq" id="WP_316415010.1">
    <property type="nucleotide sequence ID" value="NZ_AP027080.1"/>
</dbReference>
<dbReference type="InterPro" id="IPR005170">
    <property type="entry name" value="Transptr-assoc_dom"/>
</dbReference>
<feature type="domain" description="CBS" evidence="5">
    <location>
        <begin position="211"/>
        <end position="271"/>
    </location>
</feature>
<dbReference type="Proteomes" id="UP001238179">
    <property type="component" value="Chromosome"/>
</dbReference>
<dbReference type="SUPFAM" id="SSF56176">
    <property type="entry name" value="FAD-binding/transporter-associated domain-like"/>
    <property type="match status" value="1"/>
</dbReference>
<reference evidence="7" key="1">
    <citation type="journal article" date="2023" name="Int. J. Syst. Evol. Microbiol.">
        <title>Mesoterricola silvestris gen. nov., sp. nov., Mesoterricola sediminis sp. nov., Geothrix oryzae sp. nov., Geothrix edaphica sp. nov., Geothrix rubra sp. nov., and Geothrix limicola sp. nov., six novel members of Acidobacteriota isolated from soils.</title>
        <authorList>
            <person name="Itoh H."/>
            <person name="Sugisawa Y."/>
            <person name="Mise K."/>
            <person name="Xu Z."/>
            <person name="Kuniyasu M."/>
            <person name="Ushijima N."/>
            <person name="Kawano K."/>
            <person name="Kobayashi E."/>
            <person name="Shiratori Y."/>
            <person name="Masuda Y."/>
            <person name="Senoo K."/>
        </authorList>
    </citation>
    <scope>NUCLEOTIDE SEQUENCE [LARGE SCALE GENOMIC DNA]</scope>
    <source>
        <strain evidence="7">W79</strain>
    </source>
</reference>
<feature type="transmembrane region" description="Helical" evidence="4">
    <location>
        <begin position="96"/>
        <end position="120"/>
    </location>
</feature>
<feature type="transmembrane region" description="Helical" evidence="4">
    <location>
        <begin position="12"/>
        <end position="34"/>
    </location>
</feature>
<dbReference type="CDD" id="cd04590">
    <property type="entry name" value="CBS_pair_CorC_HlyC_assoc"/>
    <property type="match status" value="1"/>
</dbReference>
<protein>
    <recommendedName>
        <fullName evidence="5">CBS domain-containing protein</fullName>
    </recommendedName>
</protein>
<dbReference type="InterPro" id="IPR036318">
    <property type="entry name" value="FAD-bd_PCMH-like_sf"/>
</dbReference>
<evidence type="ECO:0000256" key="4">
    <source>
        <dbReference type="SAM" id="Phobius"/>
    </source>
</evidence>
<dbReference type="PROSITE" id="PS51371">
    <property type="entry name" value="CBS"/>
    <property type="match status" value="2"/>
</dbReference>
<keyword evidence="1" id="KW-0677">Repeat</keyword>
<keyword evidence="4" id="KW-0812">Transmembrane</keyword>
<keyword evidence="2 3" id="KW-0129">CBS domain</keyword>
<dbReference type="AlphaFoldDB" id="A0AA48GXE0"/>
<proteinExistence type="predicted"/>
<dbReference type="GO" id="GO:0005886">
    <property type="term" value="C:plasma membrane"/>
    <property type="evidence" value="ECO:0007669"/>
    <property type="project" value="TreeGrafter"/>
</dbReference>
<evidence type="ECO:0000256" key="1">
    <source>
        <dbReference type="ARBA" id="ARBA00022737"/>
    </source>
</evidence>
<keyword evidence="7" id="KW-1185">Reference proteome</keyword>
<dbReference type="PANTHER" id="PTHR22777">
    <property type="entry name" value="HEMOLYSIN-RELATED"/>
    <property type="match status" value="1"/>
</dbReference>
<dbReference type="Pfam" id="PF03471">
    <property type="entry name" value="CorC_HlyC"/>
    <property type="match status" value="1"/>
</dbReference>
<evidence type="ECO:0000256" key="2">
    <source>
        <dbReference type="ARBA" id="ARBA00023122"/>
    </source>
</evidence>
<evidence type="ECO:0000313" key="7">
    <source>
        <dbReference type="Proteomes" id="UP001238179"/>
    </source>
</evidence>
<dbReference type="Gene3D" id="3.30.465.10">
    <property type="match status" value="1"/>
</dbReference>
<feature type="domain" description="CBS" evidence="5">
    <location>
        <begin position="274"/>
        <end position="331"/>
    </location>
</feature>
<dbReference type="Gene3D" id="3.10.580.10">
    <property type="entry name" value="CBS-domain"/>
    <property type="match status" value="1"/>
</dbReference>
<dbReference type="KEGG" id="msil:METEAL_12770"/>
<dbReference type="SUPFAM" id="SSF54631">
    <property type="entry name" value="CBS-domain pair"/>
    <property type="match status" value="1"/>
</dbReference>
<sequence length="418" mass="46443">MIEPPSTAPGPWLVALAVLVILYRAVLAGLLEAFHALPSIQRRRMLEGVNLRNRLLARLLVDPHLLGLGISLLNQALLVVLLGLAWPLRTGVPGGAYALAVAALAYIWALDLALPTLVVASDPGVWMERLFPWYAPAHRLLAPLVAPLARVVQRQRADHDRSRVEEDEEVPEEAVTALLEEGEAEGILEEEDRELIRNVVEFGDTVVREVMTPRTLVQGIPLTATFKEAWGAFRASRHSRMPLYDGTIDTIVGVLILKDLMQVGRDTSVDLHALAKPPCFVPESKNILQLLREMQRNRQQLAVVVDEFGSVSGIVSLEDLLEEVFGEIHDEHEFQAEIVEVVPGEFLVSGQVHVDDLEERTGLVYERDGFDTLGGLIMARLGRIPVPQEVVEVEGARLIVQKMEGRRILQVLVQRQDR</sequence>
<keyword evidence="4" id="KW-0472">Membrane</keyword>
<dbReference type="PANTHER" id="PTHR22777:SF17">
    <property type="entry name" value="UPF0053 PROTEIN SLL0260"/>
    <property type="match status" value="1"/>
</dbReference>
<name>A0AA48GXE0_9BACT</name>
<dbReference type="FunFam" id="3.10.580.10:FF:000002">
    <property type="entry name" value="Magnesium/cobalt efflux protein CorC"/>
    <property type="match status" value="1"/>
</dbReference>
<evidence type="ECO:0000256" key="3">
    <source>
        <dbReference type="PROSITE-ProRule" id="PRU00703"/>
    </source>
</evidence>
<dbReference type="InterPro" id="IPR000644">
    <property type="entry name" value="CBS_dom"/>
</dbReference>
<evidence type="ECO:0000313" key="6">
    <source>
        <dbReference type="EMBL" id="BDU72103.1"/>
    </source>
</evidence>
<feature type="transmembrane region" description="Helical" evidence="4">
    <location>
        <begin position="55"/>
        <end position="84"/>
    </location>
</feature>
<dbReference type="SMART" id="SM01091">
    <property type="entry name" value="CorC_HlyC"/>
    <property type="match status" value="1"/>
</dbReference>
<dbReference type="Pfam" id="PF00571">
    <property type="entry name" value="CBS"/>
    <property type="match status" value="1"/>
</dbReference>
<evidence type="ECO:0000259" key="5">
    <source>
        <dbReference type="PROSITE" id="PS51371"/>
    </source>
</evidence>
<dbReference type="InterPro" id="IPR046342">
    <property type="entry name" value="CBS_dom_sf"/>
</dbReference>
<dbReference type="InterPro" id="IPR016169">
    <property type="entry name" value="FAD-bd_PCMH_sub2"/>
</dbReference>
<dbReference type="EMBL" id="AP027080">
    <property type="protein sequence ID" value="BDU72103.1"/>
    <property type="molecule type" value="Genomic_DNA"/>
</dbReference>
<dbReference type="GO" id="GO:0050660">
    <property type="term" value="F:flavin adenine dinucleotide binding"/>
    <property type="evidence" value="ECO:0007669"/>
    <property type="project" value="InterPro"/>
</dbReference>
<gene>
    <name evidence="6" type="ORF">METEAL_12770</name>
</gene>
<organism evidence="6 7">
    <name type="scientific">Mesoterricola silvestris</name>
    <dbReference type="NCBI Taxonomy" id="2927979"/>
    <lineage>
        <taxon>Bacteria</taxon>
        <taxon>Pseudomonadati</taxon>
        <taxon>Acidobacteriota</taxon>
        <taxon>Holophagae</taxon>
        <taxon>Holophagales</taxon>
        <taxon>Holophagaceae</taxon>
        <taxon>Mesoterricola</taxon>
    </lineage>
</organism>
<dbReference type="InterPro" id="IPR044751">
    <property type="entry name" value="Ion_transp-like_CBS"/>
</dbReference>